<evidence type="ECO:0000313" key="4">
    <source>
        <dbReference type="EMBL" id="CAB4218967.1"/>
    </source>
</evidence>
<dbReference type="CDD" id="cd13926">
    <property type="entry name" value="N-acetylmuramidase_GH108"/>
    <property type="match status" value="1"/>
</dbReference>
<dbReference type="SUPFAM" id="SSF53955">
    <property type="entry name" value="Lysozyme-like"/>
    <property type="match status" value="1"/>
</dbReference>
<feature type="domain" description="Peptidoglycan binding" evidence="2">
    <location>
        <begin position="96"/>
        <end position="157"/>
    </location>
</feature>
<dbReference type="InterPro" id="IPR018537">
    <property type="entry name" value="Peptidoglycan-bd_3"/>
</dbReference>
<dbReference type="Pfam" id="PF09374">
    <property type="entry name" value="PG_binding_3"/>
    <property type="match status" value="1"/>
</dbReference>
<evidence type="ECO:0000259" key="1">
    <source>
        <dbReference type="Pfam" id="PF05838"/>
    </source>
</evidence>
<sequence length="174" mass="19033">MIENWEKAFAAVLKHEGGWSMHPKDPGGMTNLGVTKKAWEAYIEKPVGEAEMRALTPEIVKPFYKRQYWDKIKGDDLPDGVDYAVYDLAVNSGVGRASKMLQEAVGATADGMIGKGTLAAVAQHPADHVVKLISNARLDFLQRLSTFDTFGKGWTRRVNEVQVAASELARSGVA</sequence>
<gene>
    <name evidence="3" type="ORF">UFOVP1459_26</name>
    <name evidence="4" type="ORF">UFOVP1609_58</name>
</gene>
<dbReference type="Pfam" id="PF05838">
    <property type="entry name" value="Glyco_hydro_108"/>
    <property type="match status" value="1"/>
</dbReference>
<dbReference type="EMBL" id="LR797459">
    <property type="protein sequence ID" value="CAB4218967.1"/>
    <property type="molecule type" value="Genomic_DNA"/>
</dbReference>
<name>A0A6J5SX00_9CAUD</name>
<reference evidence="4" key="1">
    <citation type="submission" date="2020-05" db="EMBL/GenBank/DDBJ databases">
        <authorList>
            <person name="Chiriac C."/>
            <person name="Salcher M."/>
            <person name="Ghai R."/>
            <person name="Kavagutti S V."/>
        </authorList>
    </citation>
    <scope>NUCLEOTIDE SEQUENCE</scope>
</reference>
<proteinExistence type="predicted"/>
<feature type="domain" description="TtsA-like Glycoside hydrolase family 108" evidence="1">
    <location>
        <begin position="10"/>
        <end position="93"/>
    </location>
</feature>
<dbReference type="InterPro" id="IPR008565">
    <property type="entry name" value="TtsA-like_GH18_dom"/>
</dbReference>
<dbReference type="InterPro" id="IPR023346">
    <property type="entry name" value="Lysozyme-like_dom_sf"/>
</dbReference>
<dbReference type="Gene3D" id="1.20.141.10">
    <property type="entry name" value="Chitosanase, subunit A, domain 1"/>
    <property type="match status" value="1"/>
</dbReference>
<dbReference type="EMBL" id="LR797412">
    <property type="protein sequence ID" value="CAB4214272.1"/>
    <property type="molecule type" value="Genomic_DNA"/>
</dbReference>
<evidence type="ECO:0000259" key="2">
    <source>
        <dbReference type="Pfam" id="PF09374"/>
    </source>
</evidence>
<protein>
    <submittedName>
        <fullName evidence="4">ZliS Lysozyme family protein</fullName>
    </submittedName>
</protein>
<evidence type="ECO:0000313" key="3">
    <source>
        <dbReference type="EMBL" id="CAB4214272.1"/>
    </source>
</evidence>
<organism evidence="4">
    <name type="scientific">uncultured Caudovirales phage</name>
    <dbReference type="NCBI Taxonomy" id="2100421"/>
    <lineage>
        <taxon>Viruses</taxon>
        <taxon>Duplodnaviria</taxon>
        <taxon>Heunggongvirae</taxon>
        <taxon>Uroviricota</taxon>
        <taxon>Caudoviricetes</taxon>
        <taxon>Peduoviridae</taxon>
        <taxon>Maltschvirus</taxon>
        <taxon>Maltschvirus maltsch</taxon>
    </lineage>
</organism>
<accession>A0A6J5SX00</accession>